<accession>A0A0B2B2N4</accession>
<dbReference type="OrthoDB" id="3267321at2"/>
<keyword evidence="4 10" id="KW-0812">Transmembrane</keyword>
<reference evidence="11 12" key="1">
    <citation type="submission" date="2017-11" db="EMBL/GenBank/DDBJ databases">
        <title>Genomic Encyclopedia of Archaeal and Bacterial Type Strains, Phase II (KMG-II): From Individual Species to Whole Genera.</title>
        <authorList>
            <person name="Goeker M."/>
        </authorList>
    </citation>
    <scope>NUCLEOTIDE SEQUENCE [LARGE SCALE GENOMIC DNA]</scope>
    <source>
        <strain evidence="11 12">DSM 27763</strain>
    </source>
</reference>
<keyword evidence="2" id="KW-0813">Transport</keyword>
<dbReference type="RefSeq" id="WP_039362989.1">
    <property type="nucleotide sequence ID" value="NZ_PGEZ01000001.1"/>
</dbReference>
<dbReference type="Pfam" id="PF02416">
    <property type="entry name" value="TatA_B_E"/>
    <property type="match status" value="1"/>
</dbReference>
<dbReference type="GO" id="GO:0016020">
    <property type="term" value="C:membrane"/>
    <property type="evidence" value="ECO:0007669"/>
    <property type="project" value="UniProtKB-SubCell"/>
</dbReference>
<dbReference type="PANTHER" id="PTHR33162">
    <property type="entry name" value="SEC-INDEPENDENT PROTEIN TRANSLOCASE PROTEIN TATA, CHLOROPLASTIC"/>
    <property type="match status" value="1"/>
</dbReference>
<keyword evidence="12" id="KW-1185">Reference proteome</keyword>
<dbReference type="PANTHER" id="PTHR33162:SF1">
    <property type="entry name" value="SEC-INDEPENDENT PROTEIN TRANSLOCASE PROTEIN TATA, CHLOROPLASTIC"/>
    <property type="match status" value="1"/>
</dbReference>
<organism evidence="11 12">
    <name type="scientific">Mumia flava</name>
    <dbReference type="NCBI Taxonomy" id="1348852"/>
    <lineage>
        <taxon>Bacteria</taxon>
        <taxon>Bacillati</taxon>
        <taxon>Actinomycetota</taxon>
        <taxon>Actinomycetes</taxon>
        <taxon>Propionibacteriales</taxon>
        <taxon>Nocardioidaceae</taxon>
        <taxon>Mumia</taxon>
    </lineage>
</organism>
<comment type="subcellular location">
    <subcellularLocation>
        <location evidence="1">Membrane</location>
        <topology evidence="1">Single-pass membrane protein</topology>
    </subcellularLocation>
</comment>
<evidence type="ECO:0000313" key="12">
    <source>
        <dbReference type="Proteomes" id="UP000230842"/>
    </source>
</evidence>
<dbReference type="Gene3D" id="1.20.5.3310">
    <property type="match status" value="1"/>
</dbReference>
<dbReference type="InterPro" id="IPR018448">
    <property type="entry name" value="TatB"/>
</dbReference>
<evidence type="ECO:0000256" key="5">
    <source>
        <dbReference type="ARBA" id="ARBA00022927"/>
    </source>
</evidence>
<dbReference type="GO" id="GO:0008320">
    <property type="term" value="F:protein transmembrane transporter activity"/>
    <property type="evidence" value="ECO:0007669"/>
    <property type="project" value="InterPro"/>
</dbReference>
<keyword evidence="6 10" id="KW-1133">Transmembrane helix</keyword>
<dbReference type="AlphaFoldDB" id="A0A0B2B2N4"/>
<protein>
    <submittedName>
        <fullName evidence="11">Sec-independent protein translocase protein TatB</fullName>
    </submittedName>
</protein>
<evidence type="ECO:0000256" key="6">
    <source>
        <dbReference type="ARBA" id="ARBA00022989"/>
    </source>
</evidence>
<evidence type="ECO:0000256" key="4">
    <source>
        <dbReference type="ARBA" id="ARBA00022692"/>
    </source>
</evidence>
<dbReference type="EMBL" id="PGEZ01000001">
    <property type="protein sequence ID" value="PJJ56707.1"/>
    <property type="molecule type" value="Genomic_DNA"/>
</dbReference>
<keyword evidence="7" id="KW-0811">Translocation</keyword>
<dbReference type="NCBIfam" id="NF002377">
    <property type="entry name" value="PRK01371.1-4"/>
    <property type="match status" value="1"/>
</dbReference>
<dbReference type="InterPro" id="IPR003369">
    <property type="entry name" value="TatA/B/E"/>
</dbReference>
<evidence type="ECO:0000256" key="10">
    <source>
        <dbReference type="SAM" id="Phobius"/>
    </source>
</evidence>
<feature type="region of interest" description="Disordered" evidence="9">
    <location>
        <begin position="68"/>
        <end position="106"/>
    </location>
</feature>
<evidence type="ECO:0000256" key="8">
    <source>
        <dbReference type="ARBA" id="ARBA00023136"/>
    </source>
</evidence>
<evidence type="ECO:0000256" key="3">
    <source>
        <dbReference type="ARBA" id="ARBA00022475"/>
    </source>
</evidence>
<name>A0A0B2B2N4_9ACTN</name>
<dbReference type="NCBIfam" id="TIGR01410">
    <property type="entry name" value="tatB"/>
    <property type="match status" value="1"/>
</dbReference>
<keyword evidence="3" id="KW-1003">Cell membrane</keyword>
<evidence type="ECO:0000313" key="11">
    <source>
        <dbReference type="EMBL" id="PJJ56707.1"/>
    </source>
</evidence>
<gene>
    <name evidence="11" type="ORF">CLV56_0918</name>
</gene>
<evidence type="ECO:0000256" key="2">
    <source>
        <dbReference type="ARBA" id="ARBA00022448"/>
    </source>
</evidence>
<keyword evidence="8 10" id="KW-0472">Membrane</keyword>
<comment type="caution">
    <text evidence="11">The sequence shown here is derived from an EMBL/GenBank/DDBJ whole genome shotgun (WGS) entry which is preliminary data.</text>
</comment>
<evidence type="ECO:0000256" key="7">
    <source>
        <dbReference type="ARBA" id="ARBA00023010"/>
    </source>
</evidence>
<dbReference type="Proteomes" id="UP000230842">
    <property type="component" value="Unassembled WGS sequence"/>
</dbReference>
<keyword evidence="5" id="KW-0653">Protein transport</keyword>
<feature type="transmembrane region" description="Helical" evidence="10">
    <location>
        <begin position="6"/>
        <end position="25"/>
    </location>
</feature>
<proteinExistence type="predicted"/>
<evidence type="ECO:0000256" key="1">
    <source>
        <dbReference type="ARBA" id="ARBA00004167"/>
    </source>
</evidence>
<sequence>MFDIGPAEIAVIVIVAILVFGPDKLPEFARQAGRMLRTVRQMADNAKSDLSREFGDDYTSLRDDLRGLDPRRMLEDDEDDDLPRRSTKKPKPLESGEPAPFDVDAT</sequence>
<dbReference type="GO" id="GO:0043953">
    <property type="term" value="P:protein transport by the Tat complex"/>
    <property type="evidence" value="ECO:0007669"/>
    <property type="project" value="InterPro"/>
</dbReference>
<evidence type="ECO:0000256" key="9">
    <source>
        <dbReference type="SAM" id="MobiDB-lite"/>
    </source>
</evidence>
<dbReference type="PRINTS" id="PR01506">
    <property type="entry name" value="TATBPROTEIN"/>
</dbReference>